<dbReference type="EMBL" id="VIWY01000005">
    <property type="protein sequence ID" value="TWG12574.1"/>
    <property type="molecule type" value="Genomic_DNA"/>
</dbReference>
<protein>
    <submittedName>
        <fullName evidence="2">Uncharacterized protein</fullName>
    </submittedName>
</protein>
<evidence type="ECO:0000313" key="2">
    <source>
        <dbReference type="EMBL" id="TWG12574.1"/>
    </source>
</evidence>
<feature type="region of interest" description="Disordered" evidence="1">
    <location>
        <begin position="79"/>
        <end position="120"/>
    </location>
</feature>
<reference evidence="2 3" key="1">
    <citation type="submission" date="2019-06" db="EMBL/GenBank/DDBJ databases">
        <title>Sequencing the genomes of 1000 actinobacteria strains.</title>
        <authorList>
            <person name="Klenk H.-P."/>
        </authorList>
    </citation>
    <scope>NUCLEOTIDE SEQUENCE [LARGE SCALE GENOMIC DNA]</scope>
    <source>
        <strain evidence="2 3">DSM 43866</strain>
    </source>
</reference>
<evidence type="ECO:0000313" key="3">
    <source>
        <dbReference type="Proteomes" id="UP000320239"/>
    </source>
</evidence>
<dbReference type="AlphaFoldDB" id="A0A561VLT7"/>
<keyword evidence="3" id="KW-1185">Reference proteome</keyword>
<comment type="caution">
    <text evidence="2">The sequence shown here is derived from an EMBL/GenBank/DDBJ whole genome shotgun (WGS) entry which is preliminary data.</text>
</comment>
<name>A0A561VLT7_ACTTI</name>
<evidence type="ECO:0000256" key="1">
    <source>
        <dbReference type="SAM" id="MobiDB-lite"/>
    </source>
</evidence>
<organism evidence="2 3">
    <name type="scientific">Actinoplanes teichomyceticus</name>
    <dbReference type="NCBI Taxonomy" id="1867"/>
    <lineage>
        <taxon>Bacteria</taxon>
        <taxon>Bacillati</taxon>
        <taxon>Actinomycetota</taxon>
        <taxon>Actinomycetes</taxon>
        <taxon>Micromonosporales</taxon>
        <taxon>Micromonosporaceae</taxon>
        <taxon>Actinoplanes</taxon>
    </lineage>
</organism>
<proteinExistence type="predicted"/>
<dbReference type="Proteomes" id="UP000320239">
    <property type="component" value="Unassembled WGS sequence"/>
</dbReference>
<sequence length="301" mass="30775">MCSSLSFGDRRNRRRTGRAAEEGTFSNLRHLGVTLGPGLGRVGVTLRRDGPVGRAMGNHRAQAGEGVAGHALAEVGRPLVGQAPPSGLRAESGRRGRGSGAGGLMDHAFPSPTSRPTRGRGRGCCARSALPGVRCPAVVAGRGRSCCTAPPSGPARCQTFVDAGCDYAERVEDPRGTGDAASVHASTRAAVRVHTDRRPGGRPGQSARAWFRACAGFPVCAGVRADSASWAQWTAAAADSAARAAVIGVGAGSSDPEACRNCVVLGLRGQACGCGPGTGERVSDACRGHLHETGRTLRRAP</sequence>
<feature type="region of interest" description="Disordered" evidence="1">
    <location>
        <begin position="1"/>
        <end position="21"/>
    </location>
</feature>
<gene>
    <name evidence="2" type="ORF">FHX34_105441</name>
</gene>
<accession>A0A561VLT7</accession>